<dbReference type="Gene3D" id="3.60.15.10">
    <property type="entry name" value="Ribonuclease Z/Hydroxyacylglutathione hydrolase-like"/>
    <property type="match status" value="1"/>
</dbReference>
<dbReference type="SMART" id="SM00849">
    <property type="entry name" value="Lactamase_B"/>
    <property type="match status" value="1"/>
</dbReference>
<dbReference type="InterPro" id="IPR050698">
    <property type="entry name" value="MBL"/>
</dbReference>
<dbReference type="PANTHER" id="PTHR11203">
    <property type="entry name" value="CLEAVAGE AND POLYADENYLATION SPECIFICITY FACTOR FAMILY MEMBER"/>
    <property type="match status" value="1"/>
</dbReference>
<feature type="compositionally biased region" description="Acidic residues" evidence="1">
    <location>
        <begin position="476"/>
        <end position="488"/>
    </location>
</feature>
<dbReference type="InterPro" id="IPR036866">
    <property type="entry name" value="RibonucZ/Hydroxyglut_hydro"/>
</dbReference>
<dbReference type="GeneID" id="40267683"/>
<accession>A0A4P8WMV0</accession>
<reference evidence="4" key="1">
    <citation type="submission" date="2019-05" db="EMBL/GenBank/DDBJ databases">
        <title>Genome sequence and methylation pattern of the halophilic Archaeon Natrinema versiforme BOL5-4.</title>
        <authorList>
            <person name="DasSarma P."/>
            <person name="Anton B.P."/>
            <person name="DasSarma S.L."/>
            <person name="Martinez F.L."/>
            <person name="Guzman D."/>
            <person name="Roberts R.J."/>
            <person name="DasSarma S."/>
        </authorList>
    </citation>
    <scope>NUCLEOTIDE SEQUENCE [LARGE SCALE GENOMIC DNA]</scope>
    <source>
        <strain evidence="4">BOL5-4</strain>
        <plasmid evidence="4">pnve500</plasmid>
    </source>
</reference>
<proteinExistence type="predicted"/>
<dbReference type="GO" id="GO:0004521">
    <property type="term" value="F:RNA endonuclease activity"/>
    <property type="evidence" value="ECO:0007669"/>
    <property type="project" value="TreeGrafter"/>
</dbReference>
<feature type="region of interest" description="Disordered" evidence="1">
    <location>
        <begin position="455"/>
        <end position="488"/>
    </location>
</feature>
<name>A0A4P8WMV0_9EURY</name>
<dbReference type="RefSeq" id="WP_138247065.1">
    <property type="nucleotide sequence ID" value="NZ_CP040331.1"/>
</dbReference>
<dbReference type="OrthoDB" id="326442at2157"/>
<evidence type="ECO:0000313" key="4">
    <source>
        <dbReference type="Proteomes" id="UP000302218"/>
    </source>
</evidence>
<keyword evidence="3" id="KW-0378">Hydrolase</keyword>
<dbReference type="InterPro" id="IPR001279">
    <property type="entry name" value="Metallo-B-lactamas"/>
</dbReference>
<dbReference type="PANTHER" id="PTHR11203:SF37">
    <property type="entry name" value="INTEGRATOR COMPLEX SUBUNIT 11"/>
    <property type="match status" value="1"/>
</dbReference>
<sequence length="548" mass="59378">MRVSYQHANINSGNESTLLRFTAADGTRACILVDAGDGVNLDTLLADDEYLNAILLTHPHIDHYHTLATNVRHNAPIYTADTTAAILEQSLPEATQDNDLGDVSAALDALEPIDNWTSILNGLEVRPIAAGHTPGGAGFLVRFHDETATDDPLNGEQHILISGDFTTRPCAGFPGLETSYPFDIDCLLLNVASNDSYTTSLNESLQSTLEHAYAGSRVVVAASSLTGVHYATLLGHCTEILERGVPITLVGQAAKLYDRLEYDVPGVEPTAVFDRTNEVLADGGITIAGPEMPTTGSTQRLLQAIGGDPAAAFVQLTTGDEVDPADTRCTTQAFSLSNHPSSETITDIVHDIAPKEVVIKHASGRTLKKFQQRFDRCFTWGTNDTGIHCLYENGEWQVPDWITDSTASRIQSRQWEALQEQSLEIDASLPRCRHGSIDLEAEGVDLDALEETFSGAIEDPYSDPDPENDASKPAESDEDDRQSDQSFEEDVLARLEAIETTLDRSEETVSARVLSDGADKQVLQLLETADVDSGDIVEVTIKTELSDE</sequence>
<dbReference type="CDD" id="cd06262">
    <property type="entry name" value="metallo-hydrolase-like_MBL-fold"/>
    <property type="match status" value="1"/>
</dbReference>
<evidence type="ECO:0000259" key="2">
    <source>
        <dbReference type="SMART" id="SM00849"/>
    </source>
</evidence>
<feature type="domain" description="Metallo-beta-lactamase" evidence="2">
    <location>
        <begin position="13"/>
        <end position="216"/>
    </location>
</feature>
<gene>
    <name evidence="3" type="ORF">FEJ81_20375</name>
</gene>
<protein>
    <submittedName>
        <fullName evidence="3">MBL fold metallo-hydrolase</fullName>
    </submittedName>
</protein>
<dbReference type="Proteomes" id="UP000302218">
    <property type="component" value="Plasmid pNVE500"/>
</dbReference>
<dbReference type="SUPFAM" id="SSF56281">
    <property type="entry name" value="Metallo-hydrolase/oxidoreductase"/>
    <property type="match status" value="1"/>
</dbReference>
<evidence type="ECO:0000256" key="1">
    <source>
        <dbReference type="SAM" id="MobiDB-lite"/>
    </source>
</evidence>
<evidence type="ECO:0000313" key="3">
    <source>
        <dbReference type="EMBL" id="QCS44665.1"/>
    </source>
</evidence>
<dbReference type="EMBL" id="CP040331">
    <property type="protein sequence ID" value="QCS44665.1"/>
    <property type="molecule type" value="Genomic_DNA"/>
</dbReference>
<geneLocation type="plasmid" evidence="4">
    <name>pnve500</name>
</geneLocation>
<dbReference type="KEGG" id="nvr:FEJ81_20375"/>
<dbReference type="GO" id="GO:0016787">
    <property type="term" value="F:hydrolase activity"/>
    <property type="evidence" value="ECO:0007669"/>
    <property type="project" value="UniProtKB-KW"/>
</dbReference>
<dbReference type="Pfam" id="PF12706">
    <property type="entry name" value="Lactamase_B_2"/>
    <property type="match status" value="1"/>
</dbReference>
<keyword evidence="3" id="KW-0614">Plasmid</keyword>
<organism evidence="3 4">
    <name type="scientific">Natrinema versiforme</name>
    <dbReference type="NCBI Taxonomy" id="88724"/>
    <lineage>
        <taxon>Archaea</taxon>
        <taxon>Methanobacteriati</taxon>
        <taxon>Methanobacteriota</taxon>
        <taxon>Stenosarchaea group</taxon>
        <taxon>Halobacteria</taxon>
        <taxon>Halobacteriales</taxon>
        <taxon>Natrialbaceae</taxon>
        <taxon>Natrinema</taxon>
    </lineage>
</organism>
<dbReference type="AlphaFoldDB" id="A0A4P8WMV0"/>